<evidence type="ECO:0000256" key="1">
    <source>
        <dbReference type="SAM" id="MobiDB-lite"/>
    </source>
</evidence>
<evidence type="ECO:0000313" key="2">
    <source>
        <dbReference type="EMBL" id="EZG43407.1"/>
    </source>
</evidence>
<gene>
    <name evidence="2" type="ORF">GNI_172920</name>
</gene>
<dbReference type="AlphaFoldDB" id="A0A023AXN1"/>
<dbReference type="EMBL" id="AFNH02001298">
    <property type="protein sequence ID" value="EZG43407.1"/>
    <property type="molecule type" value="Genomic_DNA"/>
</dbReference>
<organism evidence="2 3">
    <name type="scientific">Gregarina niphandrodes</name>
    <name type="common">Septate eugregarine</name>
    <dbReference type="NCBI Taxonomy" id="110365"/>
    <lineage>
        <taxon>Eukaryota</taxon>
        <taxon>Sar</taxon>
        <taxon>Alveolata</taxon>
        <taxon>Apicomplexa</taxon>
        <taxon>Conoidasida</taxon>
        <taxon>Gregarinasina</taxon>
        <taxon>Eugregarinorida</taxon>
        <taxon>Gregarinidae</taxon>
        <taxon>Gregarina</taxon>
    </lineage>
</organism>
<proteinExistence type="predicted"/>
<name>A0A023AXN1_GRENI</name>
<keyword evidence="3" id="KW-1185">Reference proteome</keyword>
<comment type="caution">
    <text evidence="2">The sequence shown here is derived from an EMBL/GenBank/DDBJ whole genome shotgun (WGS) entry which is preliminary data.</text>
</comment>
<dbReference type="Proteomes" id="UP000019763">
    <property type="component" value="Unassembled WGS sequence"/>
</dbReference>
<dbReference type="GeneID" id="22915891"/>
<dbReference type="RefSeq" id="XP_011133348.1">
    <property type="nucleotide sequence ID" value="XM_011135046.1"/>
</dbReference>
<reference evidence="2" key="1">
    <citation type="submission" date="2013-12" db="EMBL/GenBank/DDBJ databases">
        <authorList>
            <person name="Omoto C.K."/>
            <person name="Sibley D."/>
            <person name="Venepally P."/>
            <person name="Hadjithomas M."/>
            <person name="Karamycheva S."/>
            <person name="Brunk B."/>
            <person name="Roos D."/>
            <person name="Caler E."/>
            <person name="Lorenzi H."/>
        </authorList>
    </citation>
    <scope>NUCLEOTIDE SEQUENCE</scope>
</reference>
<sequence length="322" mass="36021">MKERQAALDSLRNKRVVVPPHIKQRFYDDRTVTEVISETVVDEPMFPPPQDLQPYNSHSPSKTKSRRAKKNEEEKEAFAEFMRQHSDISDYYQYAKQWIPNEGGKKPLDVPPRTSILDYRDSMASFPMGSTLPSSIPMTSFPGSVFSNSPLPSQGMEEIANEMRQAAREYRSHSPDITTRADNLAVDTLDAARNSVGQSGWMAQRSSSLVNGVGPFPPPGSGIPPEPAPRLYAPATSLPFQLPQTVPSSAPFPNSAPFRAEQELKAPFPPVNENRRYPEKSLIHTIPDGPWRTTATGTDIVYDTIDQRNMRTTETQGSRTLY</sequence>
<protein>
    <submittedName>
        <fullName evidence="2">Uncharacterized protein</fullName>
    </submittedName>
</protein>
<evidence type="ECO:0000313" key="3">
    <source>
        <dbReference type="Proteomes" id="UP000019763"/>
    </source>
</evidence>
<accession>A0A023AXN1</accession>
<dbReference type="VEuPathDB" id="CryptoDB:GNI_172920"/>
<feature type="region of interest" description="Disordered" evidence="1">
    <location>
        <begin position="41"/>
        <end position="75"/>
    </location>
</feature>